<sequence>MLALGFMTLNLKSENSYFTELAKNAAKYQIQCFRFVPSQINPVTEKVVGEEFVEESQTWRKGEFTLPVCLYDRCFYGDDAHSKQCMAIVNWLKTRKDIQFLGYGLPNKMELYHVLSQSRLAAYIPKTIKVESSSQVIHTLEAINPLILKPINGSQGYGIYYIEKIDGNFIVRTDKKEKQISRTFETDQQLLKWLETLLQKITFLLQPYLPLTNDDEQPYDVRSLLQKNETNNWDIIGKGVRVGQKGGIISNLSAGATILPFNDWLDSASVRSKNYICEEIDYILKNLPLILEQHFLPLFELGVDIGIAKNGAIWLLDVNSKPGRKVISTIAPKKKEQLMESPLRFANVLVNKVIPERSQ</sequence>
<dbReference type="PROSITE" id="PS50975">
    <property type="entry name" value="ATP_GRASP"/>
    <property type="match status" value="1"/>
</dbReference>
<dbReference type="RefSeq" id="WP_322444493.1">
    <property type="nucleotide sequence ID" value="NZ_JAXOFX010000001.1"/>
</dbReference>
<dbReference type="Proteomes" id="UP001290455">
    <property type="component" value="Unassembled WGS sequence"/>
</dbReference>
<dbReference type="InterPro" id="IPR026838">
    <property type="entry name" value="YheC/D"/>
</dbReference>
<protein>
    <submittedName>
        <fullName evidence="3">YheC/YheD family protein</fullName>
    </submittedName>
</protein>
<evidence type="ECO:0000313" key="3">
    <source>
        <dbReference type="EMBL" id="MDZ5470179.1"/>
    </source>
</evidence>
<proteinExistence type="predicted"/>
<reference evidence="3 4" key="1">
    <citation type="submission" date="2023-11" db="EMBL/GenBank/DDBJ databases">
        <title>Bacillus jintuensis, isolated from a mudflat on the Beibu Gulf coast.</title>
        <authorList>
            <person name="Li M."/>
        </authorList>
    </citation>
    <scope>NUCLEOTIDE SEQUENCE [LARGE SCALE GENOMIC DNA]</scope>
    <source>
        <strain evidence="3 4">31A1R</strain>
    </source>
</reference>
<dbReference type="Pfam" id="PF14398">
    <property type="entry name" value="ATPgrasp_YheCD"/>
    <property type="match status" value="1"/>
</dbReference>
<dbReference type="SUPFAM" id="SSF56059">
    <property type="entry name" value="Glutathione synthetase ATP-binding domain-like"/>
    <property type="match status" value="1"/>
</dbReference>
<gene>
    <name evidence="3" type="ORF">SM124_00320</name>
</gene>
<evidence type="ECO:0000259" key="2">
    <source>
        <dbReference type="PROSITE" id="PS50975"/>
    </source>
</evidence>
<keyword evidence="1" id="KW-0067">ATP-binding</keyword>
<keyword evidence="1" id="KW-0547">Nucleotide-binding</keyword>
<organism evidence="3 4">
    <name type="scientific">Robertmurraya mangrovi</name>
    <dbReference type="NCBI Taxonomy" id="3098077"/>
    <lineage>
        <taxon>Bacteria</taxon>
        <taxon>Bacillati</taxon>
        <taxon>Bacillota</taxon>
        <taxon>Bacilli</taxon>
        <taxon>Bacillales</taxon>
        <taxon>Bacillaceae</taxon>
        <taxon>Robertmurraya</taxon>
    </lineage>
</organism>
<name>A0ABU5ISR1_9BACI</name>
<accession>A0ABU5ISR1</accession>
<dbReference type="Gene3D" id="3.30.1490.20">
    <property type="entry name" value="ATP-grasp fold, A domain"/>
    <property type="match status" value="1"/>
</dbReference>
<dbReference type="InterPro" id="IPR013815">
    <property type="entry name" value="ATP_grasp_subdomain_1"/>
</dbReference>
<feature type="domain" description="ATP-grasp" evidence="2">
    <location>
        <begin position="114"/>
        <end position="347"/>
    </location>
</feature>
<evidence type="ECO:0000313" key="4">
    <source>
        <dbReference type="Proteomes" id="UP001290455"/>
    </source>
</evidence>
<evidence type="ECO:0000256" key="1">
    <source>
        <dbReference type="PROSITE-ProRule" id="PRU00409"/>
    </source>
</evidence>
<dbReference type="Gene3D" id="3.30.470.20">
    <property type="entry name" value="ATP-grasp fold, B domain"/>
    <property type="match status" value="1"/>
</dbReference>
<keyword evidence="4" id="KW-1185">Reference proteome</keyword>
<comment type="caution">
    <text evidence="3">The sequence shown here is derived from an EMBL/GenBank/DDBJ whole genome shotgun (WGS) entry which is preliminary data.</text>
</comment>
<dbReference type="InterPro" id="IPR011761">
    <property type="entry name" value="ATP-grasp"/>
</dbReference>
<dbReference type="EMBL" id="JAXOFX010000001">
    <property type="protein sequence ID" value="MDZ5470179.1"/>
    <property type="molecule type" value="Genomic_DNA"/>
</dbReference>